<evidence type="ECO:0000313" key="2">
    <source>
        <dbReference type="EMBL" id="GFR05849.1"/>
    </source>
</evidence>
<evidence type="ECO:0000256" key="1">
    <source>
        <dbReference type="SAM" id="Phobius"/>
    </source>
</evidence>
<gene>
    <name evidence="2" type="ORF">TNCT_121481</name>
</gene>
<keyword evidence="1" id="KW-0812">Transmembrane</keyword>
<protein>
    <submittedName>
        <fullName evidence="2">Uncharacterized protein</fullName>
    </submittedName>
</protein>
<dbReference type="AlphaFoldDB" id="A0A8X6GM15"/>
<accession>A0A8X6GM15</accession>
<sequence length="67" mass="7494">MVSIREFPTRPNKALRGSITHIRWTFGVVFLRSLQPMRRGIHKDVIGVLAVNLGLSGVALQMTLACY</sequence>
<dbReference type="EMBL" id="BMAO01006070">
    <property type="protein sequence ID" value="GFR05849.1"/>
    <property type="molecule type" value="Genomic_DNA"/>
</dbReference>
<dbReference type="OrthoDB" id="10379704at2759"/>
<dbReference type="Proteomes" id="UP000887116">
    <property type="component" value="Unassembled WGS sequence"/>
</dbReference>
<keyword evidence="3" id="KW-1185">Reference proteome</keyword>
<feature type="transmembrane region" description="Helical" evidence="1">
    <location>
        <begin position="45"/>
        <end position="64"/>
    </location>
</feature>
<comment type="caution">
    <text evidence="2">The sequence shown here is derived from an EMBL/GenBank/DDBJ whole genome shotgun (WGS) entry which is preliminary data.</text>
</comment>
<keyword evidence="1" id="KW-0472">Membrane</keyword>
<organism evidence="2 3">
    <name type="scientific">Trichonephila clavata</name>
    <name type="common">Joro spider</name>
    <name type="synonym">Nephila clavata</name>
    <dbReference type="NCBI Taxonomy" id="2740835"/>
    <lineage>
        <taxon>Eukaryota</taxon>
        <taxon>Metazoa</taxon>
        <taxon>Ecdysozoa</taxon>
        <taxon>Arthropoda</taxon>
        <taxon>Chelicerata</taxon>
        <taxon>Arachnida</taxon>
        <taxon>Araneae</taxon>
        <taxon>Araneomorphae</taxon>
        <taxon>Entelegynae</taxon>
        <taxon>Araneoidea</taxon>
        <taxon>Nephilidae</taxon>
        <taxon>Trichonephila</taxon>
    </lineage>
</organism>
<name>A0A8X6GM15_TRICU</name>
<proteinExistence type="predicted"/>
<keyword evidence="1" id="KW-1133">Transmembrane helix</keyword>
<evidence type="ECO:0000313" key="3">
    <source>
        <dbReference type="Proteomes" id="UP000887116"/>
    </source>
</evidence>
<reference evidence="2" key="1">
    <citation type="submission" date="2020-07" db="EMBL/GenBank/DDBJ databases">
        <title>Multicomponent nature underlies the extraordinary mechanical properties of spider dragline silk.</title>
        <authorList>
            <person name="Kono N."/>
            <person name="Nakamura H."/>
            <person name="Mori M."/>
            <person name="Yoshida Y."/>
            <person name="Ohtoshi R."/>
            <person name="Malay A.D."/>
            <person name="Moran D.A.P."/>
            <person name="Tomita M."/>
            <person name="Numata K."/>
            <person name="Arakawa K."/>
        </authorList>
    </citation>
    <scope>NUCLEOTIDE SEQUENCE</scope>
</reference>